<name>A0A0D6ZBP4_9BACI</name>
<dbReference type="RefSeq" id="WP_044391987.1">
    <property type="nucleotide sequence ID" value="NZ_JXIQ01000031.1"/>
</dbReference>
<accession>A0A0D6ZBP4</accession>
<dbReference type="GO" id="GO:0006313">
    <property type="term" value="P:DNA transposition"/>
    <property type="evidence" value="ECO:0007669"/>
    <property type="project" value="InterPro"/>
</dbReference>
<gene>
    <name evidence="2" type="ORF">UB32_05595</name>
</gene>
<dbReference type="AlphaFoldDB" id="A0A0D6ZBP4"/>
<evidence type="ECO:0000313" key="2">
    <source>
        <dbReference type="EMBL" id="KIY22937.1"/>
    </source>
</evidence>
<dbReference type="Proteomes" id="UP000032512">
    <property type="component" value="Unassembled WGS sequence"/>
</dbReference>
<feature type="domain" description="Transposase IS4-like" evidence="1">
    <location>
        <begin position="249"/>
        <end position="543"/>
    </location>
</feature>
<dbReference type="PANTHER" id="PTHR34614">
    <property type="match status" value="1"/>
</dbReference>
<dbReference type="InterPro" id="IPR047654">
    <property type="entry name" value="IS1634_transpos"/>
</dbReference>
<protein>
    <submittedName>
        <fullName evidence="2">Transposase</fullName>
    </submittedName>
</protein>
<dbReference type="SUPFAM" id="SSF53098">
    <property type="entry name" value="Ribonuclease H-like"/>
    <property type="match status" value="1"/>
</dbReference>
<dbReference type="InterPro" id="IPR002559">
    <property type="entry name" value="Transposase_11"/>
</dbReference>
<reference evidence="2 3" key="1">
    <citation type="submission" date="2015-01" db="EMBL/GenBank/DDBJ databases">
        <title>Draft genome sequences of the supercritical CO2 tolerant bacteria Bacillus subterraneus MITOT1 and Bacillus cereus MIT0214.</title>
        <authorList>
            <person name="Peet K.C."/>
            <person name="Thompson J.R."/>
        </authorList>
    </citation>
    <scope>NUCLEOTIDE SEQUENCE [LARGE SCALE GENOMIC DNA]</scope>
    <source>
        <strain evidence="2 3">MITOT1</strain>
    </source>
</reference>
<dbReference type="NCBIfam" id="NF033559">
    <property type="entry name" value="transpos_IS1634"/>
    <property type="match status" value="1"/>
</dbReference>
<sequence>MFIRETVTKNKATNKSYKMHVLVESYRAEIGPRQRVVMQLGTPTLPKSEWKKLAAALEGRLAGQVTLFEEEKQIAEAAEIAMGNYSFNQKKTEAKKERHTNAFLTSVDLNSVAVGQSRSLGPELVGHAAWEQLEFNQLLGECGFSQVEQALAEAVVVGRLVSPSSDLASWRWLRERTAIVEMLPADLTEIGKDAIYEISDLLLANKSEIERGLRTKEANLFSRPNQIFLYDLTNTYFEGSALKNDLAHRRKSKEKRTDCPLVTLALVVDEAGFPIFSQIYEGNKSEPETLRDILERLEQDASFEFVETRPMIAMDRGIATKENMALIKEMRFPYIVVERRAVEKEYVEEFKDAKKTFECLSPQRKKETQEMQESVYVKKIPIEAGSRVLCLSEGREKKEMAMDALKEQRFLDDLNRLATSVVKDNFQLVEKVGIRVGRLRERYPSIAGYYDIELNLDEDEKRVTNISFKKKETRQKRSVLTGCYVIETSDESLSAKEIWRLYTTLTNIEDAFRSLKSDLGMRPVYHQLADRTRGHLFTGVLAYHLLISIEHQLRET</sequence>
<dbReference type="Pfam" id="PF01609">
    <property type="entry name" value="DDE_Tnp_1"/>
    <property type="match status" value="1"/>
</dbReference>
<proteinExistence type="predicted"/>
<dbReference type="PANTHER" id="PTHR34614:SF2">
    <property type="entry name" value="TRANSPOSASE IS4-LIKE DOMAIN-CONTAINING PROTEIN"/>
    <property type="match status" value="1"/>
</dbReference>
<dbReference type="GO" id="GO:0004803">
    <property type="term" value="F:transposase activity"/>
    <property type="evidence" value="ECO:0007669"/>
    <property type="project" value="InterPro"/>
</dbReference>
<keyword evidence="3" id="KW-1185">Reference proteome</keyword>
<organism evidence="2 3">
    <name type="scientific">Mesobacillus subterraneus</name>
    <dbReference type="NCBI Taxonomy" id="285983"/>
    <lineage>
        <taxon>Bacteria</taxon>
        <taxon>Bacillati</taxon>
        <taxon>Bacillota</taxon>
        <taxon>Bacilli</taxon>
        <taxon>Bacillales</taxon>
        <taxon>Bacillaceae</taxon>
        <taxon>Mesobacillus</taxon>
    </lineage>
</organism>
<evidence type="ECO:0000313" key="3">
    <source>
        <dbReference type="Proteomes" id="UP000032512"/>
    </source>
</evidence>
<comment type="caution">
    <text evidence="2">The sequence shown here is derived from an EMBL/GenBank/DDBJ whole genome shotgun (WGS) entry which is preliminary data.</text>
</comment>
<evidence type="ECO:0000259" key="1">
    <source>
        <dbReference type="Pfam" id="PF01609"/>
    </source>
</evidence>
<dbReference type="InterPro" id="IPR012337">
    <property type="entry name" value="RNaseH-like_sf"/>
</dbReference>
<feature type="non-terminal residue" evidence="2">
    <location>
        <position position="556"/>
    </location>
</feature>
<dbReference type="GO" id="GO:0003677">
    <property type="term" value="F:DNA binding"/>
    <property type="evidence" value="ECO:0007669"/>
    <property type="project" value="InterPro"/>
</dbReference>
<dbReference type="EMBL" id="JXIQ01000031">
    <property type="protein sequence ID" value="KIY22937.1"/>
    <property type="molecule type" value="Genomic_DNA"/>
</dbReference>